<keyword evidence="1" id="KW-0812">Transmembrane</keyword>
<dbReference type="Proteomes" id="UP000254400">
    <property type="component" value="Unassembled WGS sequence"/>
</dbReference>
<dbReference type="AlphaFoldDB" id="A0A378XZ91"/>
<organism evidence="2 3">
    <name type="scientific">Paenibacillus polymyxa</name>
    <name type="common">Bacillus polymyxa</name>
    <dbReference type="NCBI Taxonomy" id="1406"/>
    <lineage>
        <taxon>Bacteria</taxon>
        <taxon>Bacillati</taxon>
        <taxon>Bacillota</taxon>
        <taxon>Bacilli</taxon>
        <taxon>Bacillales</taxon>
        <taxon>Paenibacillaceae</taxon>
        <taxon>Paenibacillus</taxon>
    </lineage>
</organism>
<keyword evidence="1" id="KW-0472">Membrane</keyword>
<feature type="transmembrane region" description="Helical" evidence="1">
    <location>
        <begin position="16"/>
        <end position="34"/>
    </location>
</feature>
<sequence length="62" mass="6891">MFLIHITTLLSEMYCIYIIALGVIIVCTSLRVILAPTLKLSKSAIVRPVHVLTSPFSYILSI</sequence>
<evidence type="ECO:0000313" key="3">
    <source>
        <dbReference type="Proteomes" id="UP000254400"/>
    </source>
</evidence>
<keyword evidence="1" id="KW-1133">Transmembrane helix</keyword>
<evidence type="ECO:0000256" key="1">
    <source>
        <dbReference type="SAM" id="Phobius"/>
    </source>
</evidence>
<accession>A0A378XZ91</accession>
<proteinExistence type="predicted"/>
<reference evidence="2 3" key="1">
    <citation type="submission" date="2018-06" db="EMBL/GenBank/DDBJ databases">
        <authorList>
            <consortium name="Pathogen Informatics"/>
            <person name="Doyle S."/>
        </authorList>
    </citation>
    <scope>NUCLEOTIDE SEQUENCE [LARGE SCALE GENOMIC DNA]</scope>
    <source>
        <strain evidence="2 3">NCTC10343</strain>
    </source>
</reference>
<name>A0A378XZ91_PAEPO</name>
<evidence type="ECO:0000313" key="2">
    <source>
        <dbReference type="EMBL" id="SUA70265.1"/>
    </source>
</evidence>
<dbReference type="EMBL" id="UGSC01000001">
    <property type="protein sequence ID" value="SUA70265.1"/>
    <property type="molecule type" value="Genomic_DNA"/>
</dbReference>
<gene>
    <name evidence="2" type="ORF">NCTC10343_03135</name>
</gene>
<protein>
    <submittedName>
        <fullName evidence="2">Uncharacterized protein</fullName>
    </submittedName>
</protein>